<feature type="transmembrane region" description="Helical" evidence="1">
    <location>
        <begin position="37"/>
        <end position="55"/>
    </location>
</feature>
<name>A0A852T579_9BACI</name>
<feature type="transmembrane region" description="Helical" evidence="1">
    <location>
        <begin position="6"/>
        <end position="25"/>
    </location>
</feature>
<keyword evidence="1" id="KW-0472">Membrane</keyword>
<reference evidence="3" key="2">
    <citation type="submission" date="2020-08" db="EMBL/GenBank/DDBJ databases">
        <title>The Agave Microbiome: Exploring the role of microbial communities in plant adaptations to desert environments.</title>
        <authorList>
            <person name="Partida-Martinez L.P."/>
        </authorList>
    </citation>
    <scope>NUCLEOTIDE SEQUENCE [LARGE SCALE GENOMIC DNA]</scope>
    <source>
        <strain evidence="3">AT2.8</strain>
    </source>
</reference>
<feature type="transmembrane region" description="Helical" evidence="1">
    <location>
        <begin position="204"/>
        <end position="228"/>
    </location>
</feature>
<evidence type="ECO:0000313" key="3">
    <source>
        <dbReference type="Proteomes" id="UP000548423"/>
    </source>
</evidence>
<keyword evidence="1" id="KW-1133">Transmembrane helix</keyword>
<proteinExistence type="predicted"/>
<feature type="transmembrane region" description="Helical" evidence="1">
    <location>
        <begin position="328"/>
        <end position="349"/>
    </location>
</feature>
<protein>
    <submittedName>
        <fullName evidence="2">Transmembrane protein EpsG</fullName>
    </submittedName>
</protein>
<dbReference type="Pfam" id="PF14897">
    <property type="entry name" value="EpsG"/>
    <property type="match status" value="1"/>
</dbReference>
<evidence type="ECO:0000256" key="1">
    <source>
        <dbReference type="SAM" id="Phobius"/>
    </source>
</evidence>
<feature type="transmembrane region" description="Helical" evidence="1">
    <location>
        <begin position="277"/>
        <end position="297"/>
    </location>
</feature>
<feature type="transmembrane region" description="Helical" evidence="1">
    <location>
        <begin position="303"/>
        <end position="321"/>
    </location>
</feature>
<comment type="caution">
    <text evidence="2">The sequence shown here is derived from an EMBL/GenBank/DDBJ whole genome shotgun (WGS) entry which is preliminary data.</text>
</comment>
<feature type="transmembrane region" description="Helical" evidence="1">
    <location>
        <begin position="248"/>
        <end position="265"/>
    </location>
</feature>
<dbReference type="EMBL" id="JACCBX010000001">
    <property type="protein sequence ID" value="NYE03862.1"/>
    <property type="molecule type" value="Genomic_DNA"/>
</dbReference>
<reference evidence="3" key="1">
    <citation type="submission" date="2020-07" db="EMBL/GenBank/DDBJ databases">
        <authorList>
            <person name="Partida-Martinez L."/>
            <person name="Huntemann M."/>
            <person name="Clum A."/>
            <person name="Wang J."/>
            <person name="Palaniappan K."/>
            <person name="Ritter S."/>
            <person name="Chen I.-M."/>
            <person name="Stamatis D."/>
            <person name="Reddy T."/>
            <person name="O'Malley R."/>
            <person name="Daum C."/>
            <person name="Shapiro N."/>
            <person name="Ivanova N."/>
            <person name="Kyrpides N."/>
            <person name="Woyke T."/>
        </authorList>
    </citation>
    <scope>NUCLEOTIDE SEQUENCE [LARGE SCALE GENOMIC DNA]</scope>
    <source>
        <strain evidence="3">AT2.8</strain>
    </source>
</reference>
<feature type="transmembrane region" description="Helical" evidence="1">
    <location>
        <begin position="102"/>
        <end position="120"/>
    </location>
</feature>
<accession>A0A852T579</accession>
<organism evidence="2 3">
    <name type="scientific">Neobacillus niacini</name>
    <dbReference type="NCBI Taxonomy" id="86668"/>
    <lineage>
        <taxon>Bacteria</taxon>
        <taxon>Bacillati</taxon>
        <taxon>Bacillota</taxon>
        <taxon>Bacilli</taxon>
        <taxon>Bacillales</taxon>
        <taxon>Bacillaceae</taxon>
        <taxon>Neobacillus</taxon>
    </lineage>
</organism>
<keyword evidence="1 2" id="KW-0812">Transmembrane</keyword>
<dbReference type="AlphaFoldDB" id="A0A852T579"/>
<feature type="transmembrane region" description="Helical" evidence="1">
    <location>
        <begin position="132"/>
        <end position="163"/>
    </location>
</feature>
<sequence length="360" mass="41803">MIDVTILLPMLLLSYYCGLIAEIQAVPNGSLITKKSINKAFAVLSFFVVTFVAAFRNNFVDTGVYKAQYIKINNWEYFINYKDKGFAVLMWVLNLMSSHPQTLIIITAVIINILIFRTLYKYCVQFEMGIFLFITTGCFALSMNGIRQFLAASVIFAATYLILNAKFKQYFLVVLLAASLHSSALIMIPVYFIVRRKAWSWSTFLIIVISIAGYLGFNTLLPLVSGALGESRFESNLNYFNQGNGVNIIRILVQAVPVILAYIVRDRLKVYWDKSDIIVNFSMLNLIVMIFASYSWIIARICFYFQIYNILLIPWIIHSGFDKKARRFLYYLCFVLFTFYFYYEMVYMFKNDFQLIFRLS</sequence>
<evidence type="ECO:0000313" key="2">
    <source>
        <dbReference type="EMBL" id="NYE03862.1"/>
    </source>
</evidence>
<dbReference type="Proteomes" id="UP000548423">
    <property type="component" value="Unassembled WGS sequence"/>
</dbReference>
<feature type="transmembrane region" description="Helical" evidence="1">
    <location>
        <begin position="169"/>
        <end position="192"/>
    </location>
</feature>
<dbReference type="InterPro" id="IPR049458">
    <property type="entry name" value="EpsG-like"/>
</dbReference>
<gene>
    <name evidence="2" type="ORF">F4694_000581</name>
</gene>